<keyword evidence="2" id="KW-1185">Reference proteome</keyword>
<protein>
    <submittedName>
        <fullName evidence="1">Uncharacterized protein</fullName>
    </submittedName>
</protein>
<proteinExistence type="predicted"/>
<evidence type="ECO:0000313" key="2">
    <source>
        <dbReference type="Proteomes" id="UP001499990"/>
    </source>
</evidence>
<reference evidence="2" key="1">
    <citation type="journal article" date="2019" name="Int. J. Syst. Evol. Microbiol.">
        <title>The Global Catalogue of Microorganisms (GCM) 10K type strain sequencing project: providing services to taxonomists for standard genome sequencing and annotation.</title>
        <authorList>
            <consortium name="The Broad Institute Genomics Platform"/>
            <consortium name="The Broad Institute Genome Sequencing Center for Infectious Disease"/>
            <person name="Wu L."/>
            <person name="Ma J."/>
        </authorList>
    </citation>
    <scope>NUCLEOTIDE SEQUENCE [LARGE SCALE GENOMIC DNA]</scope>
    <source>
        <strain evidence="2">JCM 9651</strain>
    </source>
</reference>
<name>A0ABP6SKN1_9ACTN</name>
<dbReference type="EMBL" id="BAAAYL010000001">
    <property type="protein sequence ID" value="GAA3379150.1"/>
    <property type="molecule type" value="Genomic_DNA"/>
</dbReference>
<gene>
    <name evidence="1" type="ORF">GCM10020367_61560</name>
</gene>
<accession>A0ABP6SKN1</accession>
<evidence type="ECO:0000313" key="1">
    <source>
        <dbReference type="EMBL" id="GAA3379150.1"/>
    </source>
</evidence>
<dbReference type="Proteomes" id="UP001499990">
    <property type="component" value="Unassembled WGS sequence"/>
</dbReference>
<organism evidence="1 2">
    <name type="scientific">Streptomyces sannanensis</name>
    <dbReference type="NCBI Taxonomy" id="285536"/>
    <lineage>
        <taxon>Bacteria</taxon>
        <taxon>Bacillati</taxon>
        <taxon>Actinomycetota</taxon>
        <taxon>Actinomycetes</taxon>
        <taxon>Kitasatosporales</taxon>
        <taxon>Streptomycetaceae</taxon>
        <taxon>Streptomyces</taxon>
    </lineage>
</organism>
<sequence length="94" mass="10332">MRQFRAEDLTIGAPQCGSWMRVKAAGYHRWDVTSNGPRGIWAEVQDVAARWRAAGEPAVYRLHLDADGVQRAASPNGALTWQFAHAPGETGDSR</sequence>
<comment type="caution">
    <text evidence="1">The sequence shown here is derived from an EMBL/GenBank/DDBJ whole genome shotgun (WGS) entry which is preliminary data.</text>
</comment>